<feature type="compositionally biased region" description="Basic and acidic residues" evidence="1">
    <location>
        <begin position="1"/>
        <end position="10"/>
    </location>
</feature>
<reference evidence="2 3" key="2">
    <citation type="journal article" date="2017" name="Front. Plant Sci.">
        <title>Gene Classification and Mining of Molecular Markers Useful in Red Clover (Trifolium pratense) Breeding.</title>
        <authorList>
            <person name="Istvanek J."/>
            <person name="Dluhosova J."/>
            <person name="Dluhos P."/>
            <person name="Patkova L."/>
            <person name="Nedelnik J."/>
            <person name="Repkova J."/>
        </authorList>
    </citation>
    <scope>NUCLEOTIDE SEQUENCE [LARGE SCALE GENOMIC DNA]</scope>
    <source>
        <strain evidence="3">cv. Tatra</strain>
        <tissue evidence="2">Young leaves</tissue>
    </source>
</reference>
<name>A0A2K3LN03_TRIPR</name>
<sequence>MPTKQPEHSSTDATTTNENQPPQLRQWSGGEQTRNGFSDLSNRLNKIKAQSSQDRLRSRSDCSRVVLDGGRRLL</sequence>
<dbReference type="AlphaFoldDB" id="A0A2K3LN03"/>
<evidence type="ECO:0000313" key="3">
    <source>
        <dbReference type="Proteomes" id="UP000236291"/>
    </source>
</evidence>
<dbReference type="Proteomes" id="UP000236291">
    <property type="component" value="Unassembled WGS sequence"/>
</dbReference>
<comment type="caution">
    <text evidence="2">The sequence shown here is derived from an EMBL/GenBank/DDBJ whole genome shotgun (WGS) entry which is preliminary data.</text>
</comment>
<feature type="region of interest" description="Disordered" evidence="1">
    <location>
        <begin position="1"/>
        <end position="43"/>
    </location>
</feature>
<feature type="compositionally biased region" description="Polar residues" evidence="1">
    <location>
        <begin position="11"/>
        <end position="43"/>
    </location>
</feature>
<evidence type="ECO:0000313" key="2">
    <source>
        <dbReference type="EMBL" id="PNX79912.1"/>
    </source>
</evidence>
<organism evidence="2 3">
    <name type="scientific">Trifolium pratense</name>
    <name type="common">Red clover</name>
    <dbReference type="NCBI Taxonomy" id="57577"/>
    <lineage>
        <taxon>Eukaryota</taxon>
        <taxon>Viridiplantae</taxon>
        <taxon>Streptophyta</taxon>
        <taxon>Embryophyta</taxon>
        <taxon>Tracheophyta</taxon>
        <taxon>Spermatophyta</taxon>
        <taxon>Magnoliopsida</taxon>
        <taxon>eudicotyledons</taxon>
        <taxon>Gunneridae</taxon>
        <taxon>Pentapetalae</taxon>
        <taxon>rosids</taxon>
        <taxon>fabids</taxon>
        <taxon>Fabales</taxon>
        <taxon>Fabaceae</taxon>
        <taxon>Papilionoideae</taxon>
        <taxon>50 kb inversion clade</taxon>
        <taxon>NPAAA clade</taxon>
        <taxon>Hologalegina</taxon>
        <taxon>IRL clade</taxon>
        <taxon>Trifolieae</taxon>
        <taxon>Trifolium</taxon>
    </lineage>
</organism>
<dbReference type="EMBL" id="ASHM01036902">
    <property type="protein sequence ID" value="PNX79912.1"/>
    <property type="molecule type" value="Genomic_DNA"/>
</dbReference>
<proteinExistence type="predicted"/>
<accession>A0A2K3LN03</accession>
<gene>
    <name evidence="2" type="ORF">L195_g035903</name>
</gene>
<reference evidence="2 3" key="1">
    <citation type="journal article" date="2014" name="Am. J. Bot.">
        <title>Genome assembly and annotation for red clover (Trifolium pratense; Fabaceae).</title>
        <authorList>
            <person name="Istvanek J."/>
            <person name="Jaros M."/>
            <person name="Krenek A."/>
            <person name="Repkova J."/>
        </authorList>
    </citation>
    <scope>NUCLEOTIDE SEQUENCE [LARGE SCALE GENOMIC DNA]</scope>
    <source>
        <strain evidence="3">cv. Tatra</strain>
        <tissue evidence="2">Young leaves</tissue>
    </source>
</reference>
<protein>
    <submittedName>
        <fullName evidence="2">Uncharacterized protein</fullName>
    </submittedName>
</protein>
<evidence type="ECO:0000256" key="1">
    <source>
        <dbReference type="SAM" id="MobiDB-lite"/>
    </source>
</evidence>